<dbReference type="SUPFAM" id="SSF48179">
    <property type="entry name" value="6-phosphogluconate dehydrogenase C-terminal domain-like"/>
    <property type="match status" value="1"/>
</dbReference>
<evidence type="ECO:0000313" key="3">
    <source>
        <dbReference type="EMBL" id="MFD2833956.1"/>
    </source>
</evidence>
<dbReference type="InterPro" id="IPR008927">
    <property type="entry name" value="6-PGluconate_DH-like_C_sf"/>
</dbReference>
<dbReference type="PANTHER" id="PTHR40459">
    <property type="entry name" value="CONSERVED HYPOTHETICAL ALANINE AND LEUCINE RICH PROTEIN"/>
    <property type="match status" value="1"/>
</dbReference>
<dbReference type="Pfam" id="PF10728">
    <property type="entry name" value="DUF2520"/>
    <property type="match status" value="1"/>
</dbReference>
<dbReference type="SUPFAM" id="SSF51735">
    <property type="entry name" value="NAD(P)-binding Rossmann-fold domains"/>
    <property type="match status" value="1"/>
</dbReference>
<feature type="domain" description="DUF2520" evidence="2">
    <location>
        <begin position="119"/>
        <end position="241"/>
    </location>
</feature>
<comment type="caution">
    <text evidence="3">The sequence shown here is derived from an EMBL/GenBank/DDBJ whole genome shotgun (WGS) entry which is preliminary data.</text>
</comment>
<dbReference type="InterPro" id="IPR037108">
    <property type="entry name" value="TM1727-like_C_sf"/>
</dbReference>
<feature type="domain" description="Pyrroline-5-carboxylate reductase catalytic N-terminal" evidence="1">
    <location>
        <begin position="3"/>
        <end position="75"/>
    </location>
</feature>
<dbReference type="EMBL" id="JBHUOJ010000027">
    <property type="protein sequence ID" value="MFD2833956.1"/>
    <property type="molecule type" value="Genomic_DNA"/>
</dbReference>
<accession>A0ABW5X4N1</accession>
<sequence>MSIIGAGNLASHLYRTFIHNDEIQLEKIFSRKAGRLSFVQENELKSHSLEELGDPDIIFLAVKDEAIVEVAQKLSIKNGFFVHCSGGNELKVLSEFENHGVFYPLQTFSKDKRIDFRNIPICIEANSEENLQKLKDFASLVSEKVFEVDSEKRRALHLAAVFVNNFTNHLYTIASDFCSENGIPFDILKPLMKETVSKLDTLPPYSAQTGPAIRNDKKTIMAHMEMLNEEHKKIYKLLTASIQKIHGKEL</sequence>
<dbReference type="Pfam" id="PF03807">
    <property type="entry name" value="F420_oxidored"/>
    <property type="match status" value="1"/>
</dbReference>
<gene>
    <name evidence="3" type="ORF">ACFSYS_11725</name>
</gene>
<evidence type="ECO:0000259" key="1">
    <source>
        <dbReference type="Pfam" id="PF03807"/>
    </source>
</evidence>
<dbReference type="Gene3D" id="3.40.50.720">
    <property type="entry name" value="NAD(P)-binding Rossmann-like Domain"/>
    <property type="match status" value="1"/>
</dbReference>
<reference evidence="4" key="1">
    <citation type="journal article" date="2019" name="Int. J. Syst. Evol. Microbiol.">
        <title>The Global Catalogue of Microorganisms (GCM) 10K type strain sequencing project: providing services to taxonomists for standard genome sequencing and annotation.</title>
        <authorList>
            <consortium name="The Broad Institute Genomics Platform"/>
            <consortium name="The Broad Institute Genome Sequencing Center for Infectious Disease"/>
            <person name="Wu L."/>
            <person name="Ma J."/>
        </authorList>
    </citation>
    <scope>NUCLEOTIDE SEQUENCE [LARGE SCALE GENOMIC DNA]</scope>
    <source>
        <strain evidence="4">KCTC 52925</strain>
    </source>
</reference>
<dbReference type="InterPro" id="IPR036291">
    <property type="entry name" value="NAD(P)-bd_dom_sf"/>
</dbReference>
<proteinExistence type="predicted"/>
<dbReference type="PANTHER" id="PTHR40459:SF1">
    <property type="entry name" value="CONSERVED HYPOTHETICAL ALANINE AND LEUCINE RICH PROTEIN"/>
    <property type="match status" value="1"/>
</dbReference>
<dbReference type="InterPro" id="IPR028939">
    <property type="entry name" value="P5C_Rdtase_cat_N"/>
</dbReference>
<evidence type="ECO:0000259" key="2">
    <source>
        <dbReference type="Pfam" id="PF10728"/>
    </source>
</evidence>
<organism evidence="3 4">
    <name type="scientific">Christiangramia antarctica</name>
    <dbReference type="NCBI Taxonomy" id="2058158"/>
    <lineage>
        <taxon>Bacteria</taxon>
        <taxon>Pseudomonadati</taxon>
        <taxon>Bacteroidota</taxon>
        <taxon>Flavobacteriia</taxon>
        <taxon>Flavobacteriales</taxon>
        <taxon>Flavobacteriaceae</taxon>
        <taxon>Christiangramia</taxon>
    </lineage>
</organism>
<dbReference type="Gene3D" id="1.10.1040.20">
    <property type="entry name" value="ProC-like, C-terminal domain"/>
    <property type="match status" value="1"/>
</dbReference>
<dbReference type="InterPro" id="IPR018931">
    <property type="entry name" value="DUF2520"/>
</dbReference>
<keyword evidence="4" id="KW-1185">Reference proteome</keyword>
<evidence type="ECO:0000313" key="4">
    <source>
        <dbReference type="Proteomes" id="UP001597438"/>
    </source>
</evidence>
<dbReference type="Proteomes" id="UP001597438">
    <property type="component" value="Unassembled WGS sequence"/>
</dbReference>
<name>A0ABW5X4N1_9FLAO</name>
<protein>
    <submittedName>
        <fullName evidence="3">Rossmann-like and DUF2520 domain-containing protein</fullName>
    </submittedName>
</protein>